<dbReference type="CDD" id="cd00051">
    <property type="entry name" value="EFh"/>
    <property type="match status" value="1"/>
</dbReference>
<dbReference type="GeneID" id="77675063"/>
<dbReference type="EMBL" id="AKIJ01000001">
    <property type="protein sequence ID" value="KFG27019.1"/>
    <property type="molecule type" value="Genomic_DNA"/>
</dbReference>
<dbReference type="SUPFAM" id="SSF47473">
    <property type="entry name" value="EF-hand"/>
    <property type="match status" value="1"/>
</dbReference>
<dbReference type="InterPro" id="IPR011992">
    <property type="entry name" value="EF-hand-dom_pair"/>
</dbReference>
<dbReference type="PANTHER" id="PTHR23049">
    <property type="entry name" value="MYOSIN REGULATORY LIGHT CHAIN 2"/>
    <property type="match status" value="1"/>
</dbReference>
<dbReference type="GO" id="GO:0043226">
    <property type="term" value="C:organelle"/>
    <property type="evidence" value="ECO:0007669"/>
    <property type="project" value="UniProtKB-ARBA"/>
</dbReference>
<dbReference type="RefSeq" id="XP_052905574.1">
    <property type="nucleotide sequence ID" value="XM_053047749.1"/>
</dbReference>
<evidence type="ECO:0000313" key="4">
    <source>
        <dbReference type="Proteomes" id="UP000054524"/>
    </source>
</evidence>
<feature type="domain" description="EF-hand" evidence="2">
    <location>
        <begin position="90"/>
        <end position="125"/>
    </location>
</feature>
<dbReference type="InterPro" id="IPR050403">
    <property type="entry name" value="Myosin_RLC"/>
</dbReference>
<comment type="caution">
    <text evidence="3">The sequence shown here is derived from an EMBL/GenBank/DDBJ whole genome shotgun (WGS) entry which is preliminary data.</text>
</comment>
<feature type="domain" description="EF-hand" evidence="2">
    <location>
        <begin position="21"/>
        <end position="56"/>
    </location>
</feature>
<evidence type="ECO:0000313" key="3">
    <source>
        <dbReference type="EMBL" id="KFG27019.1"/>
    </source>
</evidence>
<dbReference type="FunFam" id="1.10.238.10:FF:000178">
    <property type="entry name" value="Calmodulin-2 A"/>
    <property type="match status" value="1"/>
</dbReference>
<organism evidence="3 4">
    <name type="scientific">Nematocida ausubeli (strain ATCC PRA-371 / ERTm2)</name>
    <name type="common">Nematode killer fungus</name>
    <dbReference type="NCBI Taxonomy" id="1913371"/>
    <lineage>
        <taxon>Eukaryota</taxon>
        <taxon>Fungi</taxon>
        <taxon>Fungi incertae sedis</taxon>
        <taxon>Microsporidia</taxon>
        <taxon>Nematocida</taxon>
    </lineage>
</organism>
<sequence>MNRRRRTARQSSNVFMAFAQPQILELKEIFNLLDSTADGFISKEDLVSFLDSIGAPLTKEEIDEMMYDMGDRFNFTQFLTSLCERLANLDAQNVIEQAIGVFDPAGTGKVSLTDLKEALSQGETAITPQEWAVLEKELKPEEGKLPIPEIAKIIKNCGLLSAK</sequence>
<dbReference type="Proteomes" id="UP000054524">
    <property type="component" value="Unassembled WGS sequence"/>
</dbReference>
<name>A0A086J4F1_NEMA1</name>
<proteinExistence type="predicted"/>
<keyword evidence="1" id="KW-0677">Repeat</keyword>
<gene>
    <name evidence="3" type="ORF">NESG_00090</name>
</gene>
<dbReference type="AlphaFoldDB" id="A0A086J4F1"/>
<dbReference type="HOGENOM" id="CLU_061288_9_3_1"/>
<dbReference type="InterPro" id="IPR002048">
    <property type="entry name" value="EF_hand_dom"/>
</dbReference>
<dbReference type="SMART" id="SM00054">
    <property type="entry name" value="EFh"/>
    <property type="match status" value="2"/>
</dbReference>
<evidence type="ECO:0000256" key="1">
    <source>
        <dbReference type="ARBA" id="ARBA00022737"/>
    </source>
</evidence>
<dbReference type="Pfam" id="PF13499">
    <property type="entry name" value="EF-hand_7"/>
    <property type="match status" value="1"/>
</dbReference>
<dbReference type="PROSITE" id="PS50222">
    <property type="entry name" value="EF_HAND_2"/>
    <property type="match status" value="2"/>
</dbReference>
<evidence type="ECO:0000259" key="2">
    <source>
        <dbReference type="PROSITE" id="PS50222"/>
    </source>
</evidence>
<reference evidence="3 4" key="1">
    <citation type="journal article" date="2014" name="Genome Announc.">
        <title>Genome Sequence of the Microsporidian Species Nematocida sp1 Strain ERTm6 (ATCC PRA-372).</title>
        <authorList>
            <person name="Bakowski M.A."/>
            <person name="Priest M."/>
            <person name="Young S."/>
            <person name="Cuomo C.A."/>
            <person name="Troemel E.R."/>
        </authorList>
    </citation>
    <scope>NUCLEOTIDE SEQUENCE [LARGE SCALE GENOMIC DNA]</scope>
    <source>
        <strain evidence="3 4">ERTm6</strain>
    </source>
</reference>
<dbReference type="Gene3D" id="1.10.238.10">
    <property type="entry name" value="EF-hand"/>
    <property type="match status" value="1"/>
</dbReference>
<accession>A0A086J4F1</accession>
<keyword evidence="4" id="KW-1185">Reference proteome</keyword>
<protein>
    <recommendedName>
        <fullName evidence="2">EF-hand domain-containing protein</fullName>
    </recommendedName>
</protein>
<dbReference type="GO" id="GO:0005509">
    <property type="term" value="F:calcium ion binding"/>
    <property type="evidence" value="ECO:0007669"/>
    <property type="project" value="InterPro"/>
</dbReference>